<name>A0A941EA24_9ACTN</name>
<dbReference type="Proteomes" id="UP000676325">
    <property type="component" value="Unassembled WGS sequence"/>
</dbReference>
<evidence type="ECO:0000313" key="2">
    <source>
        <dbReference type="EMBL" id="MBR7827731.1"/>
    </source>
</evidence>
<dbReference type="AlphaFoldDB" id="A0A941EA24"/>
<dbReference type="RefSeq" id="WP_212518867.1">
    <property type="nucleotide sequence ID" value="NZ_JAGSOH010000040.1"/>
</dbReference>
<accession>A0A941EA24</accession>
<feature type="region of interest" description="Disordered" evidence="1">
    <location>
        <begin position="58"/>
        <end position="92"/>
    </location>
</feature>
<evidence type="ECO:0000256" key="1">
    <source>
        <dbReference type="SAM" id="MobiDB-lite"/>
    </source>
</evidence>
<evidence type="ECO:0000313" key="3">
    <source>
        <dbReference type="Proteomes" id="UP000676325"/>
    </source>
</evidence>
<comment type="caution">
    <text evidence="2">The sequence shown here is derived from an EMBL/GenBank/DDBJ whole genome shotgun (WGS) entry which is preliminary data.</text>
</comment>
<proteinExistence type="predicted"/>
<gene>
    <name evidence="2" type="ORF">KDK95_15535</name>
</gene>
<protein>
    <submittedName>
        <fullName evidence="2">Uncharacterized protein</fullName>
    </submittedName>
</protein>
<sequence>MGTVRSRATGLCLALILLVAAVPAVLDCCLHGHLRTQHSAALRHLPLAVDETTDASTARGNTARGCADQAAPTQNPYIETASGGGGGAPATRSSDIVAASVATPALVAYGARRTTRAADSTGPPLWLSTCVSRT</sequence>
<dbReference type="EMBL" id="JAGSOH010000040">
    <property type="protein sequence ID" value="MBR7827731.1"/>
    <property type="molecule type" value="Genomic_DNA"/>
</dbReference>
<organism evidence="2 3">
    <name type="scientific">Actinospica acidithermotolerans</name>
    <dbReference type="NCBI Taxonomy" id="2828514"/>
    <lineage>
        <taxon>Bacteria</taxon>
        <taxon>Bacillati</taxon>
        <taxon>Actinomycetota</taxon>
        <taxon>Actinomycetes</taxon>
        <taxon>Catenulisporales</taxon>
        <taxon>Actinospicaceae</taxon>
        <taxon>Actinospica</taxon>
    </lineage>
</organism>
<reference evidence="2" key="1">
    <citation type="submission" date="2021-04" db="EMBL/GenBank/DDBJ databases">
        <title>Genome based classification of Actinospica acidithermotolerans sp. nov., an actinobacterium isolated from an Indonesian hot spring.</title>
        <authorList>
            <person name="Kusuma A.B."/>
            <person name="Putra K.E."/>
            <person name="Nafisah S."/>
            <person name="Loh J."/>
            <person name="Nouioui I."/>
            <person name="Goodfellow M."/>
        </authorList>
    </citation>
    <scope>NUCLEOTIDE SEQUENCE</scope>
    <source>
        <strain evidence="2">MGRD01-02</strain>
    </source>
</reference>
<keyword evidence="3" id="KW-1185">Reference proteome</keyword>